<gene>
    <name evidence="2" type="ORF">EF834_03095</name>
</gene>
<dbReference type="InterPro" id="IPR021391">
    <property type="entry name" value="DUF3027"/>
</dbReference>
<evidence type="ECO:0000256" key="1">
    <source>
        <dbReference type="SAM" id="MobiDB-lite"/>
    </source>
</evidence>
<dbReference type="OrthoDB" id="3210158at2"/>
<dbReference type="EMBL" id="RKLN01000001">
    <property type="protein sequence ID" value="RVW06426.1"/>
    <property type="molecule type" value="Genomic_DNA"/>
</dbReference>
<protein>
    <submittedName>
        <fullName evidence="2">DUF3027 domain-containing protein</fullName>
    </submittedName>
</protein>
<sequence length="278" mass="29171">MDAVSVASSPENAVVRPVLARAVERARAALVELNEGSVGDHLGVTAEDDCAATHRFEAKLPGYNGWQWAVVLAAAPDSDHVTISELALLPGPDALVAPDWVPWNQRVRPGDLSPGDLLAPPENDPRLVPGYFATGDPEIDAVAYEVGLGRKQVMSREGRLDCAQRWREGEYGPDSEMAKAAPSTCELCGFYLPLSGVLRAEFGVCGNEMAADGHVVNAAFGCGAHSDTTLPTGTGTPRYDAYDDAAVEVVEAPAVDEAPAEPGTPTELEPPLDSASGN</sequence>
<proteinExistence type="predicted"/>
<dbReference type="Pfam" id="PF11228">
    <property type="entry name" value="DUF3027"/>
    <property type="match status" value="1"/>
</dbReference>
<keyword evidence="3" id="KW-1185">Reference proteome</keyword>
<reference evidence="2 3" key="1">
    <citation type="submission" date="2018-11" db="EMBL/GenBank/DDBJ databases">
        <title>Rhodococcus spongicola sp. nov. and Rhodococcus xishaensis sp. nov. from marine sponges.</title>
        <authorList>
            <person name="Li L."/>
            <person name="Lin H.W."/>
        </authorList>
    </citation>
    <scope>NUCLEOTIDE SEQUENCE [LARGE SCALE GENOMIC DNA]</scope>
    <source>
        <strain evidence="2 3">LHW50502</strain>
    </source>
</reference>
<dbReference type="AlphaFoldDB" id="A0A438B643"/>
<organism evidence="2 3">
    <name type="scientific">Rhodococcus spongiicola</name>
    <dbReference type="NCBI Taxonomy" id="2487352"/>
    <lineage>
        <taxon>Bacteria</taxon>
        <taxon>Bacillati</taxon>
        <taxon>Actinomycetota</taxon>
        <taxon>Actinomycetes</taxon>
        <taxon>Mycobacteriales</taxon>
        <taxon>Nocardiaceae</taxon>
        <taxon>Rhodococcus</taxon>
    </lineage>
</organism>
<evidence type="ECO:0000313" key="2">
    <source>
        <dbReference type="EMBL" id="RVW06426.1"/>
    </source>
</evidence>
<feature type="compositionally biased region" description="Low complexity" evidence="1">
    <location>
        <begin position="253"/>
        <end position="272"/>
    </location>
</feature>
<dbReference type="Proteomes" id="UP000284333">
    <property type="component" value="Unassembled WGS sequence"/>
</dbReference>
<name>A0A438B643_9NOCA</name>
<accession>A0A438B643</accession>
<comment type="caution">
    <text evidence="2">The sequence shown here is derived from an EMBL/GenBank/DDBJ whole genome shotgun (WGS) entry which is preliminary data.</text>
</comment>
<feature type="region of interest" description="Disordered" evidence="1">
    <location>
        <begin position="253"/>
        <end position="278"/>
    </location>
</feature>
<evidence type="ECO:0000313" key="3">
    <source>
        <dbReference type="Proteomes" id="UP000284333"/>
    </source>
</evidence>